<comment type="caution">
    <text evidence="2">The sequence shown here is derived from an EMBL/GenBank/DDBJ whole genome shotgun (WGS) entry which is preliminary data.</text>
</comment>
<dbReference type="OrthoDB" id="23692at2"/>
<dbReference type="InterPro" id="IPR003018">
    <property type="entry name" value="GAF"/>
</dbReference>
<organism evidence="2 3">
    <name type="scientific">Pseudokineococcus lusitanus</name>
    <dbReference type="NCBI Taxonomy" id="763993"/>
    <lineage>
        <taxon>Bacteria</taxon>
        <taxon>Bacillati</taxon>
        <taxon>Actinomycetota</taxon>
        <taxon>Actinomycetes</taxon>
        <taxon>Kineosporiales</taxon>
        <taxon>Kineosporiaceae</taxon>
        <taxon>Pseudokineococcus</taxon>
    </lineage>
</organism>
<dbReference type="InterPro" id="IPR000160">
    <property type="entry name" value="GGDEF_dom"/>
</dbReference>
<accession>A0A3N1HTE0</accession>
<proteinExistence type="predicted"/>
<dbReference type="RefSeq" id="WP_123378487.1">
    <property type="nucleotide sequence ID" value="NZ_RJKN01000001.1"/>
</dbReference>
<sequence>MRGTTPPDLTAPRAWTFEEASREVLDYLQRELPLGLWAVTRRDDDDQVFLDLRGSTFGLVPDQVMPWQGSICRQMAAGGPAVAPRVLDVEGYRDTVAVTDIGVRAYLGAPIHTGDGQVFGTLCGYHDDEVDAEHAEHLAPLLRLLAALLGQILAAETLRESAAVREAELERLATQDSLTGLATRRVLEDRLEHALDLHRTDGRPVSLLLVDVDDFKAVNDTLGHGAGDELLRQLAVGWRTRVKDGDTLARLGGDEFAVLVETGVPPETVAAVVGDLLTTRLDLDGHAVTSSASVGLAHVAADAPTPTPAQLLARADAAMYAVKRAGGAGLVVHRDDAVEAASWSAALPSPRTAPADAAVTGSR</sequence>
<keyword evidence="3" id="KW-1185">Reference proteome</keyword>
<dbReference type="EMBL" id="RJKN01000001">
    <property type="protein sequence ID" value="ROP45785.1"/>
    <property type="molecule type" value="Genomic_DNA"/>
</dbReference>
<dbReference type="InterPro" id="IPR029016">
    <property type="entry name" value="GAF-like_dom_sf"/>
</dbReference>
<dbReference type="InterPro" id="IPR043128">
    <property type="entry name" value="Rev_trsase/Diguanyl_cyclase"/>
</dbReference>
<dbReference type="PROSITE" id="PS50887">
    <property type="entry name" value="GGDEF"/>
    <property type="match status" value="1"/>
</dbReference>
<dbReference type="Gene3D" id="3.30.70.270">
    <property type="match status" value="1"/>
</dbReference>
<dbReference type="CDD" id="cd01949">
    <property type="entry name" value="GGDEF"/>
    <property type="match status" value="1"/>
</dbReference>
<dbReference type="SMART" id="SM00065">
    <property type="entry name" value="GAF"/>
    <property type="match status" value="1"/>
</dbReference>
<dbReference type="PANTHER" id="PTHR46663:SF4">
    <property type="entry name" value="DIGUANYLATE CYCLASE DGCT-RELATED"/>
    <property type="match status" value="1"/>
</dbReference>
<dbReference type="NCBIfam" id="TIGR00254">
    <property type="entry name" value="GGDEF"/>
    <property type="match status" value="1"/>
</dbReference>
<gene>
    <name evidence="2" type="ORF">EDC03_0392</name>
</gene>
<dbReference type="Pfam" id="PF00990">
    <property type="entry name" value="GGDEF"/>
    <property type="match status" value="1"/>
</dbReference>
<dbReference type="InterPro" id="IPR052163">
    <property type="entry name" value="DGC-Regulatory_Protein"/>
</dbReference>
<evidence type="ECO:0000313" key="3">
    <source>
        <dbReference type="Proteomes" id="UP000276232"/>
    </source>
</evidence>
<dbReference type="InterPro" id="IPR029787">
    <property type="entry name" value="Nucleotide_cyclase"/>
</dbReference>
<name>A0A3N1HTE0_9ACTN</name>
<feature type="domain" description="GGDEF" evidence="1">
    <location>
        <begin position="203"/>
        <end position="335"/>
    </location>
</feature>
<evidence type="ECO:0000313" key="2">
    <source>
        <dbReference type="EMBL" id="ROP45785.1"/>
    </source>
</evidence>
<dbReference type="InParanoid" id="A0A3N1HTE0"/>
<dbReference type="Proteomes" id="UP000276232">
    <property type="component" value="Unassembled WGS sequence"/>
</dbReference>
<dbReference type="PANTHER" id="PTHR46663">
    <property type="entry name" value="DIGUANYLATE CYCLASE DGCT-RELATED"/>
    <property type="match status" value="1"/>
</dbReference>
<evidence type="ECO:0000259" key="1">
    <source>
        <dbReference type="PROSITE" id="PS50887"/>
    </source>
</evidence>
<dbReference type="AlphaFoldDB" id="A0A3N1HTE0"/>
<protein>
    <submittedName>
        <fullName evidence="2">Diguanylate cyclase (GGDEF)-like protein</fullName>
    </submittedName>
</protein>
<reference evidence="2 3" key="1">
    <citation type="journal article" date="2015" name="Stand. Genomic Sci.">
        <title>Genomic Encyclopedia of Bacterial and Archaeal Type Strains, Phase III: the genomes of soil and plant-associated and newly described type strains.</title>
        <authorList>
            <person name="Whitman W.B."/>
            <person name="Woyke T."/>
            <person name="Klenk H.P."/>
            <person name="Zhou Y."/>
            <person name="Lilburn T.G."/>
            <person name="Beck B.J."/>
            <person name="De Vos P."/>
            <person name="Vandamme P."/>
            <person name="Eisen J.A."/>
            <person name="Garrity G."/>
            <person name="Hugenholtz P."/>
            <person name="Kyrpides N.C."/>
        </authorList>
    </citation>
    <scope>NUCLEOTIDE SEQUENCE [LARGE SCALE GENOMIC DNA]</scope>
    <source>
        <strain evidence="2 3">CECT 7306</strain>
    </source>
</reference>
<dbReference type="Pfam" id="PF01590">
    <property type="entry name" value="GAF"/>
    <property type="match status" value="1"/>
</dbReference>
<dbReference type="Gene3D" id="3.30.450.40">
    <property type="match status" value="1"/>
</dbReference>
<dbReference type="SUPFAM" id="SSF55781">
    <property type="entry name" value="GAF domain-like"/>
    <property type="match status" value="1"/>
</dbReference>
<dbReference type="SMART" id="SM00267">
    <property type="entry name" value="GGDEF"/>
    <property type="match status" value="1"/>
</dbReference>
<dbReference type="SUPFAM" id="SSF55073">
    <property type="entry name" value="Nucleotide cyclase"/>
    <property type="match status" value="1"/>
</dbReference>